<dbReference type="PANTHER" id="PTHR37544">
    <property type="entry name" value="SPRAY-RELATED"/>
    <property type="match status" value="1"/>
</dbReference>
<dbReference type="Proteomes" id="UP001152087">
    <property type="component" value="Unassembled WGS sequence"/>
</dbReference>
<feature type="transmembrane region" description="Helical" evidence="1">
    <location>
        <begin position="27"/>
        <end position="47"/>
    </location>
</feature>
<evidence type="ECO:0000313" key="3">
    <source>
        <dbReference type="Proteomes" id="UP001152087"/>
    </source>
</evidence>
<evidence type="ECO:0000313" key="2">
    <source>
        <dbReference type="EMBL" id="KAJ4184657.1"/>
    </source>
</evidence>
<keyword evidence="1" id="KW-1133">Transmembrane helix</keyword>
<feature type="transmembrane region" description="Helical" evidence="1">
    <location>
        <begin position="147"/>
        <end position="172"/>
    </location>
</feature>
<comment type="caution">
    <text evidence="2">The sequence shown here is derived from an EMBL/GenBank/DDBJ whole genome shotgun (WGS) entry which is preliminary data.</text>
</comment>
<name>A0A9W8UZ76_9HYPO</name>
<feature type="transmembrane region" description="Helical" evidence="1">
    <location>
        <begin position="464"/>
        <end position="490"/>
    </location>
</feature>
<dbReference type="InterPro" id="IPR021840">
    <property type="entry name" value="DUF3433"/>
</dbReference>
<reference evidence="2" key="1">
    <citation type="submission" date="2022-09" db="EMBL/GenBank/DDBJ databases">
        <title>Fusarium specimens isolated from Avocado Roots.</title>
        <authorList>
            <person name="Stajich J."/>
            <person name="Roper C."/>
            <person name="Heimlech-Rivalta G."/>
        </authorList>
    </citation>
    <scope>NUCLEOTIDE SEQUENCE</scope>
    <source>
        <strain evidence="2">A02</strain>
    </source>
</reference>
<dbReference type="PANTHER" id="PTHR37544:SF3">
    <property type="entry name" value="SPRAY"/>
    <property type="match status" value="1"/>
</dbReference>
<keyword evidence="3" id="KW-1185">Reference proteome</keyword>
<accession>A0A9W8UZ76</accession>
<organism evidence="2 3">
    <name type="scientific">Fusarium falciforme</name>
    <dbReference type="NCBI Taxonomy" id="195108"/>
    <lineage>
        <taxon>Eukaryota</taxon>
        <taxon>Fungi</taxon>
        <taxon>Dikarya</taxon>
        <taxon>Ascomycota</taxon>
        <taxon>Pezizomycotina</taxon>
        <taxon>Sordariomycetes</taxon>
        <taxon>Hypocreomycetidae</taxon>
        <taxon>Hypocreales</taxon>
        <taxon>Nectriaceae</taxon>
        <taxon>Fusarium</taxon>
        <taxon>Fusarium solani species complex</taxon>
    </lineage>
</organism>
<proteinExistence type="predicted"/>
<feature type="transmembrane region" description="Helical" evidence="1">
    <location>
        <begin position="80"/>
        <end position="105"/>
    </location>
</feature>
<evidence type="ECO:0000256" key="1">
    <source>
        <dbReference type="SAM" id="Phobius"/>
    </source>
</evidence>
<protein>
    <submittedName>
        <fullName evidence="2">Uncharacterized protein</fullName>
    </submittedName>
</protein>
<keyword evidence="1" id="KW-0812">Transmembrane</keyword>
<sequence>MPSLWECQESSPQPYGWLSVCLRWPSLLAFSIVNIALIATVIALTIVSSQNNGFVTVPSSNTAKDGDVGDIPDTPWSLGILWTSLPSFVFSLFGAYWAWIAGSLAERQPYVELRKEGGADARVSILLDYRVVASIWRWWGAFRKSHYMVGATTLLSVFLTYLVAPFAARLFVSQVVTVSKSLPIVYNQTYNVDGIDSTVDWRPVFDTVSATRLYGGNKIAWTDDERAFRPFDAGSDLATGTSMAANTTAYSAYLNCELIKDYSITSSGSSVQVSGNDRGCSFKQSFPTSSSQETYFKTTVEFGCSAKAYYSRLVFTAAKYSSSAKNNLKDIKVISCATGYRQVAGTLRVLPSKDTPVIQSFIETGEPNTSRPKLWRVFEQDIFGAVTFNPKMKWSTTDLGTLMLYTAQRAKPSDPLATDVLMEAIQSVFTAIYANAVAVHGFETLSEPEKATGSGFVPTTRLFVVTWVAGIIVAFLAITLCTVAVVHFLLRDAPSILSEEPQGLLSMAAILEKSDLLRVASEIRHDVGFDGEIRERAKAQPEVKDRKWRVVKHPETGYWVVRAARNVEMGAAERLLS</sequence>
<dbReference type="AlphaFoldDB" id="A0A9W8UZ76"/>
<gene>
    <name evidence="2" type="ORF">NW755_009112</name>
</gene>
<keyword evidence="1" id="KW-0472">Membrane</keyword>
<dbReference type="EMBL" id="JAOQAV010000026">
    <property type="protein sequence ID" value="KAJ4184657.1"/>
    <property type="molecule type" value="Genomic_DNA"/>
</dbReference>
<dbReference type="Pfam" id="PF11915">
    <property type="entry name" value="DUF3433"/>
    <property type="match status" value="1"/>
</dbReference>